<dbReference type="SMART" id="SM00498">
    <property type="entry name" value="FH2"/>
    <property type="match status" value="1"/>
</dbReference>
<feature type="domain" description="GBD/FH3" evidence="6">
    <location>
        <begin position="78"/>
        <end position="434"/>
    </location>
</feature>
<dbReference type="InterPro" id="IPR011989">
    <property type="entry name" value="ARM-like"/>
</dbReference>
<dbReference type="EMBL" id="JAKROA010000001">
    <property type="protein sequence ID" value="KAL5111216.1"/>
    <property type="molecule type" value="Genomic_DNA"/>
</dbReference>
<dbReference type="PROSITE" id="PS51444">
    <property type="entry name" value="FH2"/>
    <property type="match status" value="1"/>
</dbReference>
<feature type="region of interest" description="Disordered" evidence="4">
    <location>
        <begin position="981"/>
        <end position="1012"/>
    </location>
</feature>
<dbReference type="SMART" id="SM01140">
    <property type="entry name" value="Drf_GBD"/>
    <property type="match status" value="1"/>
</dbReference>
<dbReference type="SUPFAM" id="SSF48371">
    <property type="entry name" value="ARM repeat"/>
    <property type="match status" value="1"/>
</dbReference>
<evidence type="ECO:0000256" key="4">
    <source>
        <dbReference type="SAM" id="MobiDB-lite"/>
    </source>
</evidence>
<evidence type="ECO:0008006" key="10">
    <source>
        <dbReference type="Google" id="ProtNLM"/>
    </source>
</evidence>
<evidence type="ECO:0000313" key="8">
    <source>
        <dbReference type="EMBL" id="KAL5111216.1"/>
    </source>
</evidence>
<dbReference type="PROSITE" id="PS51232">
    <property type="entry name" value="GBD_FH3"/>
    <property type="match status" value="1"/>
</dbReference>
<feature type="compositionally biased region" description="Pro residues" evidence="4">
    <location>
        <begin position="517"/>
        <end position="557"/>
    </location>
</feature>
<dbReference type="Gene3D" id="6.10.30.30">
    <property type="match status" value="1"/>
</dbReference>
<keyword evidence="9" id="KW-1185">Reference proteome</keyword>
<dbReference type="Pfam" id="PF06371">
    <property type="entry name" value="Drf_GBD"/>
    <property type="match status" value="1"/>
</dbReference>
<dbReference type="InterPro" id="IPR014768">
    <property type="entry name" value="GBD/FH3_dom"/>
</dbReference>
<feature type="compositionally biased region" description="Basic and acidic residues" evidence="4">
    <location>
        <begin position="981"/>
        <end position="995"/>
    </location>
</feature>
<dbReference type="Pfam" id="PF06367">
    <property type="entry name" value="Drf_FH3"/>
    <property type="match status" value="1"/>
</dbReference>
<dbReference type="Proteomes" id="UP001651158">
    <property type="component" value="Unassembled WGS sequence"/>
</dbReference>
<comment type="similarity">
    <text evidence="1">Belongs to the formin homology family. Diaphanous subfamily.</text>
</comment>
<dbReference type="PANTHER" id="PTHR45691">
    <property type="entry name" value="PROTEIN DIAPHANOUS"/>
    <property type="match status" value="1"/>
</dbReference>
<feature type="domain" description="DAD" evidence="5">
    <location>
        <begin position="1011"/>
        <end position="1048"/>
    </location>
</feature>
<evidence type="ECO:0000256" key="1">
    <source>
        <dbReference type="ARBA" id="ARBA00008214"/>
    </source>
</evidence>
<gene>
    <name evidence="8" type="ORF">TcWFU_000669</name>
</gene>
<dbReference type="Gene3D" id="1.20.58.630">
    <property type="match status" value="1"/>
</dbReference>
<dbReference type="InterPro" id="IPR051412">
    <property type="entry name" value="Formin_Homology_Diaphanous_sf"/>
</dbReference>
<dbReference type="InterPro" id="IPR015425">
    <property type="entry name" value="FH2_Formin"/>
</dbReference>
<dbReference type="Gene3D" id="1.20.58.2220">
    <property type="entry name" value="Formin, FH2 domain"/>
    <property type="match status" value="1"/>
</dbReference>
<keyword evidence="2 3" id="KW-0175">Coiled coil</keyword>
<dbReference type="Pfam" id="PF02181">
    <property type="entry name" value="FH2"/>
    <property type="match status" value="1"/>
</dbReference>
<comment type="caution">
    <text evidence="8">The sequence shown here is derived from an EMBL/GenBank/DDBJ whole genome shotgun (WGS) entry which is preliminary data.</text>
</comment>
<dbReference type="InterPro" id="IPR010473">
    <property type="entry name" value="GTPase-bd"/>
</dbReference>
<evidence type="ECO:0000259" key="6">
    <source>
        <dbReference type="PROSITE" id="PS51232"/>
    </source>
</evidence>
<feature type="domain" description="FH2" evidence="7">
    <location>
        <begin position="573"/>
        <end position="988"/>
    </location>
</feature>
<feature type="region of interest" description="Disordered" evidence="4">
    <location>
        <begin position="1030"/>
        <end position="1057"/>
    </location>
</feature>
<dbReference type="PANTHER" id="PTHR45691:SF6">
    <property type="entry name" value="PROTEIN DIAPHANOUS"/>
    <property type="match status" value="1"/>
</dbReference>
<evidence type="ECO:0000313" key="9">
    <source>
        <dbReference type="Proteomes" id="UP001651158"/>
    </source>
</evidence>
<protein>
    <recommendedName>
        <fullName evidence="10">Diaphanous</fullName>
    </recommendedName>
</protein>
<dbReference type="InterPro" id="IPR016024">
    <property type="entry name" value="ARM-type_fold"/>
</dbReference>
<dbReference type="InterPro" id="IPR010472">
    <property type="entry name" value="FH3_dom"/>
</dbReference>
<sequence length="1079" mass="119719">MDARRESKKDSKKGFKNMLSLRKKDAVGVGCGSVETHSLERSTSLHYIGGRESSAGFNASAGASGYNGASRLSQDSSLSHLSPEKIDELFESMLEDMNLSAEKRAPLLVKPLEFKLNMLASSKYGTTKTIASPEQYCKDLRNAKLSSEKEISKTLESLRIALLNGRVSWVKEFNNKENDGLNLLLEFLAPTQNTVITYLSLKCIRALGNCGYGLYTLVDHETASTFIARCLNIHEIPLMECALELLSTMAMCSLKGHQKVLEGLTFSAELAAYPSPRFEPLINGLAVLELACACLQLVNVIVSARFLSEETIELDYRIHLRLEFSKLGLAQRLCELEKSDDPNVTNHVAIYRSFAEADTDELFERFDVAKADLNEPRQVFQLLERSLANTSSEKSFLSILQHLLFVREEPYREHYYNLINELVSQVVLQTDGVDIDPSLGLLRLDIEGTVNALMDAYKQSDGGSGAKVNELQKKLDQALQEKQEVEAALEQLRPQVKAVKGESGETSISMQASSGAPLPPPPPPPPPPPGSSNVPPPPPPPPPPAIPRPPGAPPPPLSGLNAAPPSLPYGMKAKPVYKPKVPMKKANWDKVNEKDLAEDSVWVKMQENELASDDLLQSLADNFNTKPPKKFTENGEDFVGNAEENSGRIGAAVSAASALARKAKQVRCLDGKSAQALSILLGSLKVPYDELRRRIIEVDEALLTPNIVEQLLKALPEPEVIKQVVDMSADYSELAEPEQFICKVGTIKKLIPRLKSILFKLRFQEKVDDIKPEIVAVIEALKELKQSKHLVRVIELILLFGNYLNAGSRNAQSVGFHLSFLPKLTDTKDVVGKTTLLHFLICAIEKKFPDTVLGLDDDLTYVERASHFSEDATGTAIAEMKRSAVALENDLRTYTSEDPNDIYPTVMKQFLAEAQQQIEVLGNMFKRMQERFKEVARYFAFDPTKYTMENMFSDLQKFITAYKQATADIRQQREFEEKQKRLMEERQKREEEKARLRAAGLSGSGVTRKPTEEDGNVIDTLMESLKSGAAFGPGSSGGHQRRVRNRPAPPGANMSPAAVALRQNLVRQRSRRFTRPVDV</sequence>
<evidence type="ECO:0000259" key="7">
    <source>
        <dbReference type="PROSITE" id="PS51444"/>
    </source>
</evidence>
<proteinExistence type="inferred from homology"/>
<feature type="coiled-coil region" evidence="3">
    <location>
        <begin position="468"/>
        <end position="495"/>
    </location>
</feature>
<accession>A0ABR4QNI3</accession>
<dbReference type="SUPFAM" id="SSF101447">
    <property type="entry name" value="Formin homology 2 domain (FH2 domain)"/>
    <property type="match status" value="1"/>
</dbReference>
<name>A0ABR4QNI3_9CEST</name>
<evidence type="ECO:0000256" key="3">
    <source>
        <dbReference type="SAM" id="Coils"/>
    </source>
</evidence>
<feature type="coiled-coil region" evidence="3">
    <location>
        <begin position="877"/>
        <end position="931"/>
    </location>
</feature>
<reference evidence="8 9" key="1">
    <citation type="journal article" date="2022" name="Front. Cell. Infect. Microbiol.">
        <title>The Genomes of Two Strains of Taenia crassiceps the Animal Model for the Study of Human Cysticercosis.</title>
        <authorList>
            <person name="Bobes R.J."/>
            <person name="Estrada K."/>
            <person name="Rios-Valencia D.G."/>
            <person name="Calderon-Gallegos A."/>
            <person name="de la Torre P."/>
            <person name="Carrero J.C."/>
            <person name="Sanchez-Flores A."/>
            <person name="Laclette J.P."/>
        </authorList>
    </citation>
    <scope>NUCLEOTIDE SEQUENCE [LARGE SCALE GENOMIC DNA]</scope>
    <source>
        <strain evidence="8">WFUcys</strain>
    </source>
</reference>
<evidence type="ECO:0000259" key="5">
    <source>
        <dbReference type="PROSITE" id="PS51231"/>
    </source>
</evidence>
<dbReference type="Gene3D" id="1.10.20.40">
    <property type="entry name" value="Formin, diaphanous GTPase-binding domain"/>
    <property type="match status" value="1"/>
</dbReference>
<dbReference type="Gene3D" id="1.25.10.10">
    <property type="entry name" value="Leucine-rich Repeat Variant"/>
    <property type="match status" value="1"/>
</dbReference>
<dbReference type="InterPro" id="IPR042201">
    <property type="entry name" value="FH2_Formin_sf"/>
</dbReference>
<evidence type="ECO:0000256" key="2">
    <source>
        <dbReference type="ARBA" id="ARBA00023054"/>
    </source>
</evidence>
<dbReference type="Gene3D" id="1.10.238.150">
    <property type="entry name" value="Formin, FH3 diaphanous domain"/>
    <property type="match status" value="1"/>
</dbReference>
<dbReference type="SMART" id="SM01139">
    <property type="entry name" value="Drf_FH3"/>
    <property type="match status" value="1"/>
</dbReference>
<dbReference type="InterPro" id="IPR044933">
    <property type="entry name" value="DIA_GBD_sf"/>
</dbReference>
<organism evidence="8 9">
    <name type="scientific">Taenia crassiceps</name>
    <dbReference type="NCBI Taxonomy" id="6207"/>
    <lineage>
        <taxon>Eukaryota</taxon>
        <taxon>Metazoa</taxon>
        <taxon>Spiralia</taxon>
        <taxon>Lophotrochozoa</taxon>
        <taxon>Platyhelminthes</taxon>
        <taxon>Cestoda</taxon>
        <taxon>Eucestoda</taxon>
        <taxon>Cyclophyllidea</taxon>
        <taxon>Taeniidae</taxon>
        <taxon>Taenia</taxon>
    </lineage>
</organism>
<dbReference type="PROSITE" id="PS51231">
    <property type="entry name" value="DAD"/>
    <property type="match status" value="1"/>
</dbReference>
<feature type="region of interest" description="Disordered" evidence="4">
    <location>
        <begin position="497"/>
        <end position="566"/>
    </location>
</feature>
<dbReference type="InterPro" id="IPR014767">
    <property type="entry name" value="DAD_dom"/>
</dbReference>